<proteinExistence type="predicted"/>
<name>A0A2K2C7C9_POPTR</name>
<evidence type="ECO:0000313" key="7">
    <source>
        <dbReference type="EMBL" id="PNT57938.1"/>
    </source>
</evidence>
<dbReference type="InParanoid" id="A0A2K2C7C9"/>
<evidence type="ECO:0000256" key="2">
    <source>
        <dbReference type="ARBA" id="ARBA00023015"/>
    </source>
</evidence>
<dbReference type="InterPro" id="IPR050142">
    <property type="entry name" value="MADS-box/MEF2_TF"/>
</dbReference>
<organism evidence="7 8">
    <name type="scientific">Populus trichocarpa</name>
    <name type="common">Western balsam poplar</name>
    <name type="synonym">Populus balsamifera subsp. trichocarpa</name>
    <dbReference type="NCBI Taxonomy" id="3694"/>
    <lineage>
        <taxon>Eukaryota</taxon>
        <taxon>Viridiplantae</taxon>
        <taxon>Streptophyta</taxon>
        <taxon>Embryophyta</taxon>
        <taxon>Tracheophyta</taxon>
        <taxon>Spermatophyta</taxon>
        <taxon>Magnoliopsida</taxon>
        <taxon>eudicotyledons</taxon>
        <taxon>Gunneridae</taxon>
        <taxon>Pentapetalae</taxon>
        <taxon>rosids</taxon>
        <taxon>fabids</taxon>
        <taxon>Malpighiales</taxon>
        <taxon>Salicaceae</taxon>
        <taxon>Saliceae</taxon>
        <taxon>Populus</taxon>
    </lineage>
</organism>
<dbReference type="SUPFAM" id="SSF55455">
    <property type="entry name" value="SRF-like"/>
    <property type="match status" value="1"/>
</dbReference>
<dbReference type="InterPro" id="IPR036879">
    <property type="entry name" value="TF_MADSbox_sf"/>
</dbReference>
<dbReference type="Pfam" id="PF00319">
    <property type="entry name" value="SRF-TF"/>
    <property type="match status" value="1"/>
</dbReference>
<evidence type="ECO:0000256" key="1">
    <source>
        <dbReference type="ARBA" id="ARBA00004123"/>
    </source>
</evidence>
<feature type="domain" description="MADS-box" evidence="6">
    <location>
        <begin position="1"/>
        <end position="61"/>
    </location>
</feature>
<dbReference type="Proteomes" id="UP000006729">
    <property type="component" value="Chromosome 1"/>
</dbReference>
<comment type="subcellular location">
    <subcellularLocation>
        <location evidence="1">Nucleus</location>
    </subcellularLocation>
</comment>
<dbReference type="CDD" id="cd00266">
    <property type="entry name" value="MADS_SRF_like"/>
    <property type="match status" value="1"/>
</dbReference>
<gene>
    <name evidence="7" type="ORF">POPTR_001G329800</name>
</gene>
<dbReference type="SMR" id="A0A2K2C7C9"/>
<dbReference type="GO" id="GO:0046983">
    <property type="term" value="F:protein dimerization activity"/>
    <property type="evidence" value="ECO:0007669"/>
    <property type="project" value="InterPro"/>
</dbReference>
<dbReference type="InterPro" id="IPR033897">
    <property type="entry name" value="SRF-like_MADS-box"/>
</dbReference>
<dbReference type="Gramene" id="Potri.001G329800.1.v4.1">
    <property type="protein sequence ID" value="Potri.001G329800.1.v4.1"/>
    <property type="gene ID" value="Potri.001G329800.v4.1"/>
</dbReference>
<dbReference type="InterPro" id="IPR002100">
    <property type="entry name" value="TF_MADSbox"/>
</dbReference>
<dbReference type="EMBL" id="CM009290">
    <property type="protein sequence ID" value="PNT57938.1"/>
    <property type="molecule type" value="Genomic_DNA"/>
</dbReference>
<evidence type="ECO:0000256" key="4">
    <source>
        <dbReference type="ARBA" id="ARBA00023163"/>
    </source>
</evidence>
<keyword evidence="8" id="KW-1185">Reference proteome</keyword>
<dbReference type="AlphaFoldDB" id="A0A2K2C7C9"/>
<protein>
    <recommendedName>
        <fullName evidence="6">MADS-box domain-containing protein</fullName>
    </recommendedName>
</protein>
<dbReference type="PANTHER" id="PTHR48019">
    <property type="entry name" value="SERUM RESPONSE FACTOR HOMOLOG"/>
    <property type="match status" value="1"/>
</dbReference>
<dbReference type="GO" id="GO:0006357">
    <property type="term" value="P:regulation of transcription by RNA polymerase II"/>
    <property type="evidence" value="ECO:0000318"/>
    <property type="project" value="GO_Central"/>
</dbReference>
<evidence type="ECO:0000259" key="6">
    <source>
        <dbReference type="PROSITE" id="PS50066"/>
    </source>
</evidence>
<dbReference type="GO" id="GO:0000978">
    <property type="term" value="F:RNA polymerase II cis-regulatory region sequence-specific DNA binding"/>
    <property type="evidence" value="ECO:0000318"/>
    <property type="project" value="GO_Central"/>
</dbReference>
<keyword evidence="3" id="KW-0238">DNA-binding</keyword>
<dbReference type="GO" id="GO:0045944">
    <property type="term" value="P:positive regulation of transcription by RNA polymerase II"/>
    <property type="evidence" value="ECO:0007669"/>
    <property type="project" value="InterPro"/>
</dbReference>
<dbReference type="Gene3D" id="3.40.1810.10">
    <property type="entry name" value="Transcription factor, MADS-box"/>
    <property type="match status" value="1"/>
</dbReference>
<dbReference type="FunCoup" id="A0A2K2C7C9">
    <property type="interactions" value="54"/>
</dbReference>
<dbReference type="STRING" id="3694.A0A2K2C7C9"/>
<sequence length="365" mass="41838">MVNERIKMESIRNEKSRMLTFRKRKTTLLKKVSDFSILCGVDACVIIFGPNQNDQPAATAETWPSNSDEVRCIINRYKACDQPRKCYRGSDYFTAKKKKIDAEFAKLHRQVLKAKYPAWDDRLSSLSSDQLRVLLGQLDTKLIETADKTLSIFKEYQYVMDNDASWMQASSHDVQKCRKRNGNNNDNMDSTDFLQLVSNWKSFEAQPPIPFQPEMSSPMAKLDANSLNQRTYNNGYSTLYSEPKALNVLPPVHYESKQSAYRTPSQTNITEDAMMKIMSYQSHNNSFGCQASSSNNQHLSCNGPLYVNPAPWAWFNNADSSVRSVASTMQPMQPYKQFPMTSFPQQSLFSEINEFNGNAEFERRD</sequence>
<dbReference type="GO" id="GO:0005634">
    <property type="term" value="C:nucleus"/>
    <property type="evidence" value="ECO:0007669"/>
    <property type="project" value="UniProtKB-SubCell"/>
</dbReference>
<dbReference type="SMART" id="SM00432">
    <property type="entry name" value="MADS"/>
    <property type="match status" value="1"/>
</dbReference>
<keyword evidence="2" id="KW-0805">Transcription regulation</keyword>
<reference evidence="7 8" key="1">
    <citation type="journal article" date="2006" name="Science">
        <title>The genome of black cottonwood, Populus trichocarpa (Torr. &amp; Gray).</title>
        <authorList>
            <person name="Tuskan G.A."/>
            <person name="Difazio S."/>
            <person name="Jansson S."/>
            <person name="Bohlmann J."/>
            <person name="Grigoriev I."/>
            <person name="Hellsten U."/>
            <person name="Putnam N."/>
            <person name="Ralph S."/>
            <person name="Rombauts S."/>
            <person name="Salamov A."/>
            <person name="Schein J."/>
            <person name="Sterck L."/>
            <person name="Aerts A."/>
            <person name="Bhalerao R.R."/>
            <person name="Bhalerao R.P."/>
            <person name="Blaudez D."/>
            <person name="Boerjan W."/>
            <person name="Brun A."/>
            <person name="Brunner A."/>
            <person name="Busov V."/>
            <person name="Campbell M."/>
            <person name="Carlson J."/>
            <person name="Chalot M."/>
            <person name="Chapman J."/>
            <person name="Chen G.L."/>
            <person name="Cooper D."/>
            <person name="Coutinho P.M."/>
            <person name="Couturier J."/>
            <person name="Covert S."/>
            <person name="Cronk Q."/>
            <person name="Cunningham R."/>
            <person name="Davis J."/>
            <person name="Degroeve S."/>
            <person name="Dejardin A."/>
            <person name="Depamphilis C."/>
            <person name="Detter J."/>
            <person name="Dirks B."/>
            <person name="Dubchak I."/>
            <person name="Duplessis S."/>
            <person name="Ehlting J."/>
            <person name="Ellis B."/>
            <person name="Gendler K."/>
            <person name="Goodstein D."/>
            <person name="Gribskov M."/>
            <person name="Grimwood J."/>
            <person name="Groover A."/>
            <person name="Gunter L."/>
            <person name="Hamberger B."/>
            <person name="Heinze B."/>
            <person name="Helariutta Y."/>
            <person name="Henrissat B."/>
            <person name="Holligan D."/>
            <person name="Holt R."/>
            <person name="Huang W."/>
            <person name="Islam-Faridi N."/>
            <person name="Jones S."/>
            <person name="Jones-Rhoades M."/>
            <person name="Jorgensen R."/>
            <person name="Joshi C."/>
            <person name="Kangasjarvi J."/>
            <person name="Karlsson J."/>
            <person name="Kelleher C."/>
            <person name="Kirkpatrick R."/>
            <person name="Kirst M."/>
            <person name="Kohler A."/>
            <person name="Kalluri U."/>
            <person name="Larimer F."/>
            <person name="Leebens-Mack J."/>
            <person name="Leple J.C."/>
            <person name="Locascio P."/>
            <person name="Lou Y."/>
            <person name="Lucas S."/>
            <person name="Martin F."/>
            <person name="Montanini B."/>
            <person name="Napoli C."/>
            <person name="Nelson D.R."/>
            <person name="Nelson C."/>
            <person name="Nieminen K."/>
            <person name="Nilsson O."/>
            <person name="Pereda V."/>
            <person name="Peter G."/>
            <person name="Philippe R."/>
            <person name="Pilate G."/>
            <person name="Poliakov A."/>
            <person name="Razumovskaya J."/>
            <person name="Richardson P."/>
            <person name="Rinaldi C."/>
            <person name="Ritland K."/>
            <person name="Rouze P."/>
            <person name="Ryaboy D."/>
            <person name="Schmutz J."/>
            <person name="Schrader J."/>
            <person name="Segerman B."/>
            <person name="Shin H."/>
            <person name="Siddiqui A."/>
            <person name="Sterky F."/>
            <person name="Terry A."/>
            <person name="Tsai C.J."/>
            <person name="Uberbacher E."/>
            <person name="Unneberg P."/>
            <person name="Vahala J."/>
            <person name="Wall K."/>
            <person name="Wessler S."/>
            <person name="Yang G."/>
            <person name="Yin T."/>
            <person name="Douglas C."/>
            <person name="Marra M."/>
            <person name="Sandberg G."/>
            <person name="Van de Peer Y."/>
            <person name="Rokhsar D."/>
        </authorList>
    </citation>
    <scope>NUCLEOTIDE SEQUENCE [LARGE SCALE GENOMIC DNA]</scope>
    <source>
        <strain evidence="8">cv. Nisqually</strain>
    </source>
</reference>
<evidence type="ECO:0000256" key="3">
    <source>
        <dbReference type="ARBA" id="ARBA00023125"/>
    </source>
</evidence>
<evidence type="ECO:0000256" key="5">
    <source>
        <dbReference type="ARBA" id="ARBA00023242"/>
    </source>
</evidence>
<dbReference type="GO" id="GO:0000981">
    <property type="term" value="F:DNA-binding transcription factor activity, RNA polymerase II-specific"/>
    <property type="evidence" value="ECO:0000318"/>
    <property type="project" value="GO_Central"/>
</dbReference>
<dbReference type="PROSITE" id="PS50066">
    <property type="entry name" value="MADS_BOX_2"/>
    <property type="match status" value="1"/>
</dbReference>
<accession>A0A2K2C7C9</accession>
<dbReference type="PRINTS" id="PR00404">
    <property type="entry name" value="MADSDOMAIN"/>
</dbReference>
<keyword evidence="4" id="KW-0804">Transcription</keyword>
<evidence type="ECO:0000313" key="8">
    <source>
        <dbReference type="Proteomes" id="UP000006729"/>
    </source>
</evidence>
<keyword evidence="5" id="KW-0539">Nucleus</keyword>